<evidence type="ECO:0000313" key="3">
    <source>
        <dbReference type="WBParaSite" id="HNAJ_0000488501-mRNA-1"/>
    </source>
</evidence>
<dbReference type="OrthoDB" id="2914378at2759"/>
<evidence type="ECO:0000313" key="1">
    <source>
        <dbReference type="EMBL" id="VDO00743.1"/>
    </source>
</evidence>
<reference evidence="1 2" key="2">
    <citation type="submission" date="2018-11" db="EMBL/GenBank/DDBJ databases">
        <authorList>
            <consortium name="Pathogen Informatics"/>
        </authorList>
    </citation>
    <scope>NUCLEOTIDE SEQUENCE [LARGE SCALE GENOMIC DNA]</scope>
</reference>
<dbReference type="STRING" id="102285.A0A0R3TCU6"/>
<organism evidence="3">
    <name type="scientific">Rodentolepis nana</name>
    <name type="common">Dwarf tapeworm</name>
    <name type="synonym">Hymenolepis nana</name>
    <dbReference type="NCBI Taxonomy" id="102285"/>
    <lineage>
        <taxon>Eukaryota</taxon>
        <taxon>Metazoa</taxon>
        <taxon>Spiralia</taxon>
        <taxon>Lophotrochozoa</taxon>
        <taxon>Platyhelminthes</taxon>
        <taxon>Cestoda</taxon>
        <taxon>Eucestoda</taxon>
        <taxon>Cyclophyllidea</taxon>
        <taxon>Hymenolepididae</taxon>
        <taxon>Rodentolepis</taxon>
    </lineage>
</organism>
<dbReference type="Proteomes" id="UP000278807">
    <property type="component" value="Unassembled WGS sequence"/>
</dbReference>
<protein>
    <submittedName>
        <fullName evidence="3">Myosin motor domain-containing protein</fullName>
    </submittedName>
</protein>
<sequence length="177" mass="19205">MVRKFRAPMALSSLVEDQALARSRWQAVHEAARVLGKTFEEAFIHGVCRLLAAIYHLGCAGAIPPQTSPPPVTDLTHASTSLTSPRIFINRDAAERAASLLGCPSVEHLANEVFSTTGINDADSATSQPPSNLELLGGFVANLYAIATNTLRDLINRYARKLHFEFDNVYGLNSTLN</sequence>
<name>A0A0R3TCU6_RODNA</name>
<dbReference type="AlphaFoldDB" id="A0A0R3TCU6"/>
<proteinExistence type="predicted"/>
<reference evidence="3" key="1">
    <citation type="submission" date="2017-02" db="UniProtKB">
        <authorList>
            <consortium name="WormBaseParasite"/>
        </authorList>
    </citation>
    <scope>IDENTIFICATION</scope>
</reference>
<dbReference type="EMBL" id="UZAE01003782">
    <property type="protein sequence ID" value="VDO00743.1"/>
    <property type="molecule type" value="Genomic_DNA"/>
</dbReference>
<gene>
    <name evidence="1" type="ORF">HNAJ_LOCUS4883</name>
</gene>
<accession>A0A0R3TCU6</accession>
<evidence type="ECO:0000313" key="2">
    <source>
        <dbReference type="Proteomes" id="UP000278807"/>
    </source>
</evidence>
<keyword evidence="2" id="KW-1185">Reference proteome</keyword>
<dbReference type="WBParaSite" id="HNAJ_0000488501-mRNA-1">
    <property type="protein sequence ID" value="HNAJ_0000488501-mRNA-1"/>
    <property type="gene ID" value="HNAJ_0000488501"/>
</dbReference>